<reference evidence="7 8" key="1">
    <citation type="submission" date="2021-06" db="EMBL/GenBank/DDBJ databases">
        <authorList>
            <person name="Palmer J.M."/>
        </authorList>
    </citation>
    <scope>NUCLEOTIDE SEQUENCE [LARGE SCALE GENOMIC DNA]</scope>
    <source>
        <strain evidence="7 8">XC_2019</strain>
        <tissue evidence="7">Muscle</tissue>
    </source>
</reference>
<dbReference type="InterPro" id="IPR052273">
    <property type="entry name" value="PPIase_FKBP"/>
</dbReference>
<dbReference type="PANTHER" id="PTHR46222">
    <property type="entry name" value="PEPTIDYL-PROLYL CIS-TRANS ISOMERASE FKBP7/14"/>
    <property type="match status" value="1"/>
</dbReference>
<evidence type="ECO:0000256" key="2">
    <source>
        <dbReference type="ARBA" id="ARBA00022737"/>
    </source>
</evidence>
<evidence type="ECO:0000256" key="4">
    <source>
        <dbReference type="PROSITE-ProRule" id="PRU00277"/>
    </source>
</evidence>
<gene>
    <name evidence="7" type="ORF">XENOCAPTIV_022004</name>
</gene>
<dbReference type="InterPro" id="IPR046357">
    <property type="entry name" value="PPIase_dom_sf"/>
</dbReference>
<dbReference type="SUPFAM" id="SSF54534">
    <property type="entry name" value="FKBP-like"/>
    <property type="match status" value="1"/>
</dbReference>
<dbReference type="EMBL" id="JAHRIN010042495">
    <property type="protein sequence ID" value="MEQ2206056.1"/>
    <property type="molecule type" value="Genomic_DNA"/>
</dbReference>
<dbReference type="Proteomes" id="UP001434883">
    <property type="component" value="Unassembled WGS sequence"/>
</dbReference>
<dbReference type="Pfam" id="PF00254">
    <property type="entry name" value="FKBP_C"/>
    <property type="match status" value="1"/>
</dbReference>
<evidence type="ECO:0000256" key="3">
    <source>
        <dbReference type="ARBA" id="ARBA00023180"/>
    </source>
</evidence>
<proteinExistence type="predicted"/>
<name>A0ABV0RD36_9TELE</name>
<comment type="caution">
    <text evidence="7">The sequence shown here is derived from an EMBL/GenBank/DDBJ whole genome shotgun (WGS) entry which is preliminary data.</text>
</comment>
<evidence type="ECO:0000256" key="5">
    <source>
        <dbReference type="SAM" id="SignalP"/>
    </source>
</evidence>
<evidence type="ECO:0000259" key="6">
    <source>
        <dbReference type="PROSITE" id="PS50059"/>
    </source>
</evidence>
<evidence type="ECO:0000313" key="7">
    <source>
        <dbReference type="EMBL" id="MEQ2206056.1"/>
    </source>
</evidence>
<dbReference type="Gene3D" id="3.10.50.40">
    <property type="match status" value="1"/>
</dbReference>
<comment type="catalytic activity">
    <reaction evidence="4">
        <text>[protein]-peptidylproline (omega=180) = [protein]-peptidylproline (omega=0)</text>
        <dbReference type="Rhea" id="RHEA:16237"/>
        <dbReference type="Rhea" id="RHEA-COMP:10747"/>
        <dbReference type="Rhea" id="RHEA-COMP:10748"/>
        <dbReference type="ChEBI" id="CHEBI:83833"/>
        <dbReference type="ChEBI" id="CHEBI:83834"/>
        <dbReference type="EC" id="5.2.1.8"/>
    </reaction>
</comment>
<feature type="domain" description="PPIase FKBP-type" evidence="6">
    <location>
        <begin position="45"/>
        <end position="136"/>
    </location>
</feature>
<evidence type="ECO:0000256" key="1">
    <source>
        <dbReference type="ARBA" id="ARBA00022729"/>
    </source>
</evidence>
<feature type="chain" id="PRO_5045492537" description="peptidylprolyl isomerase" evidence="5">
    <location>
        <begin position="18"/>
        <end position="136"/>
    </location>
</feature>
<keyword evidence="1 5" id="KW-0732">Signal</keyword>
<organism evidence="7 8">
    <name type="scientific">Xenoophorus captivus</name>
    <dbReference type="NCBI Taxonomy" id="1517983"/>
    <lineage>
        <taxon>Eukaryota</taxon>
        <taxon>Metazoa</taxon>
        <taxon>Chordata</taxon>
        <taxon>Craniata</taxon>
        <taxon>Vertebrata</taxon>
        <taxon>Euteleostomi</taxon>
        <taxon>Actinopterygii</taxon>
        <taxon>Neopterygii</taxon>
        <taxon>Teleostei</taxon>
        <taxon>Neoteleostei</taxon>
        <taxon>Acanthomorphata</taxon>
        <taxon>Ovalentaria</taxon>
        <taxon>Atherinomorphae</taxon>
        <taxon>Cyprinodontiformes</taxon>
        <taxon>Goodeidae</taxon>
        <taxon>Xenoophorus</taxon>
    </lineage>
</organism>
<protein>
    <recommendedName>
        <fullName evidence="4">peptidylprolyl isomerase</fullName>
        <ecNumber evidence="4">5.2.1.8</ecNumber>
    </recommendedName>
</protein>
<sequence>MFLIVLSLFGSPMLASASRGKLAEADVTIEVLHRPFICHRKSKYGDMLLVHHDGYFENGTMFYSSRRQSEQAMWFTLGIREAIKGWDLGLQDMCSGEKRKLVIPPVLAYGEEGKGNETSFVFCLQCMLLDTISLSK</sequence>
<keyword evidence="3" id="KW-0325">Glycoprotein</keyword>
<dbReference type="EC" id="5.2.1.8" evidence="4"/>
<keyword evidence="2" id="KW-0677">Repeat</keyword>
<dbReference type="PROSITE" id="PS50059">
    <property type="entry name" value="FKBP_PPIASE"/>
    <property type="match status" value="1"/>
</dbReference>
<feature type="signal peptide" evidence="5">
    <location>
        <begin position="1"/>
        <end position="17"/>
    </location>
</feature>
<keyword evidence="4" id="KW-0697">Rotamase</keyword>
<dbReference type="InterPro" id="IPR001179">
    <property type="entry name" value="PPIase_FKBP_dom"/>
</dbReference>
<keyword evidence="4" id="KW-0413">Isomerase</keyword>
<keyword evidence="8" id="KW-1185">Reference proteome</keyword>
<accession>A0ABV0RD36</accession>
<evidence type="ECO:0000313" key="8">
    <source>
        <dbReference type="Proteomes" id="UP001434883"/>
    </source>
</evidence>
<dbReference type="PANTHER" id="PTHR46222:SF1">
    <property type="entry name" value="PEPTIDYL-PROLYL CIS-TRANS ISOMERASE FKBP14"/>
    <property type="match status" value="1"/>
</dbReference>